<dbReference type="AlphaFoldDB" id="A0A2P2PNM2"/>
<feature type="transmembrane region" description="Helical" evidence="1">
    <location>
        <begin position="12"/>
        <end position="34"/>
    </location>
</feature>
<keyword evidence="1" id="KW-0812">Transmembrane</keyword>
<organism evidence="2">
    <name type="scientific">Rhizophora mucronata</name>
    <name type="common">Asiatic mangrove</name>
    <dbReference type="NCBI Taxonomy" id="61149"/>
    <lineage>
        <taxon>Eukaryota</taxon>
        <taxon>Viridiplantae</taxon>
        <taxon>Streptophyta</taxon>
        <taxon>Embryophyta</taxon>
        <taxon>Tracheophyta</taxon>
        <taxon>Spermatophyta</taxon>
        <taxon>Magnoliopsida</taxon>
        <taxon>eudicotyledons</taxon>
        <taxon>Gunneridae</taxon>
        <taxon>Pentapetalae</taxon>
        <taxon>rosids</taxon>
        <taxon>fabids</taxon>
        <taxon>Malpighiales</taxon>
        <taxon>Rhizophoraceae</taxon>
        <taxon>Rhizophora</taxon>
    </lineage>
</organism>
<accession>A0A2P2PNM2</accession>
<evidence type="ECO:0000256" key="1">
    <source>
        <dbReference type="SAM" id="Phobius"/>
    </source>
</evidence>
<reference evidence="2" key="1">
    <citation type="submission" date="2018-02" db="EMBL/GenBank/DDBJ databases">
        <title>Rhizophora mucronata_Transcriptome.</title>
        <authorList>
            <person name="Meera S.P."/>
            <person name="Sreeshan A."/>
            <person name="Augustine A."/>
        </authorList>
    </citation>
    <scope>NUCLEOTIDE SEQUENCE</scope>
    <source>
        <tissue evidence="2">Leaf</tissue>
    </source>
</reference>
<keyword evidence="1" id="KW-0472">Membrane</keyword>
<evidence type="ECO:0000313" key="2">
    <source>
        <dbReference type="EMBL" id="MBX56261.1"/>
    </source>
</evidence>
<proteinExistence type="predicted"/>
<keyword evidence="1" id="KW-1133">Transmembrane helix</keyword>
<name>A0A2P2PNM2_RHIMU</name>
<protein>
    <submittedName>
        <fullName evidence="2">Uncharacterized protein</fullName>
    </submittedName>
</protein>
<sequence>MDLTLPQSSGFLCIVIWNALLLVILSCNMCYVLVEPFKQACLHHQPNH</sequence>
<dbReference type="EMBL" id="GGEC01075777">
    <property type="protein sequence ID" value="MBX56261.1"/>
    <property type="molecule type" value="Transcribed_RNA"/>
</dbReference>